<dbReference type="Proteomes" id="UP000477680">
    <property type="component" value="Chromosome"/>
</dbReference>
<gene>
    <name evidence="1" type="ORF">G3T16_12115</name>
</gene>
<organism evidence="1 2">
    <name type="scientific">Kineobactrum salinum</name>
    <dbReference type="NCBI Taxonomy" id="2708301"/>
    <lineage>
        <taxon>Bacteria</taxon>
        <taxon>Pseudomonadati</taxon>
        <taxon>Pseudomonadota</taxon>
        <taxon>Gammaproteobacteria</taxon>
        <taxon>Cellvibrionales</taxon>
        <taxon>Halieaceae</taxon>
        <taxon>Kineobactrum</taxon>
    </lineage>
</organism>
<dbReference type="EMBL" id="CP048711">
    <property type="protein sequence ID" value="QIB66050.1"/>
    <property type="molecule type" value="Genomic_DNA"/>
</dbReference>
<name>A0A6C0U1R3_9GAMM</name>
<reference evidence="1 2" key="1">
    <citation type="submission" date="2020-02" db="EMBL/GenBank/DDBJ databases">
        <title>Genome sequencing for Kineobactrum sp. M2.</title>
        <authorList>
            <person name="Park S.-J."/>
        </authorList>
    </citation>
    <scope>NUCLEOTIDE SEQUENCE [LARGE SCALE GENOMIC DNA]</scope>
    <source>
        <strain evidence="1 2">M2</strain>
    </source>
</reference>
<sequence>MAADSREEIMAGAGTVLGELRSLAPAVDALLKRARGVLVFPDVIKMGFGTGGEYGEGALLIQGEPVAWYATAGGRHGLPEGASRKAEVILFMTDEALIAFRNTVSWQVGVHGEVDLVQADNTSGGIRLARKEHPVLGFTLSDVGLLEHLDLDGNTINRIAR</sequence>
<evidence type="ECO:0000313" key="1">
    <source>
        <dbReference type="EMBL" id="QIB66050.1"/>
    </source>
</evidence>
<dbReference type="AlphaFoldDB" id="A0A6C0U1R3"/>
<proteinExistence type="predicted"/>
<evidence type="ECO:0000313" key="2">
    <source>
        <dbReference type="Proteomes" id="UP000477680"/>
    </source>
</evidence>
<dbReference type="RefSeq" id="WP_163495486.1">
    <property type="nucleotide sequence ID" value="NZ_CP048711.1"/>
</dbReference>
<evidence type="ECO:0008006" key="3">
    <source>
        <dbReference type="Google" id="ProtNLM"/>
    </source>
</evidence>
<accession>A0A6C0U1R3</accession>
<protein>
    <recommendedName>
        <fullName evidence="3">Ysc84 actin-binding domain-containing protein</fullName>
    </recommendedName>
</protein>
<dbReference type="KEGG" id="kim:G3T16_12115"/>
<keyword evidence="2" id="KW-1185">Reference proteome</keyword>